<dbReference type="PANTHER" id="PTHR45824">
    <property type="entry name" value="GH16843P"/>
    <property type="match status" value="1"/>
</dbReference>
<dbReference type="SUPFAM" id="SSF52087">
    <property type="entry name" value="CRAL/TRIO domain"/>
    <property type="match status" value="1"/>
</dbReference>
<keyword evidence="4" id="KW-1185">Reference proteome</keyword>
<protein>
    <recommendedName>
        <fullName evidence="2">CRAL-TRIO domain-containing protein</fullName>
    </recommendedName>
</protein>
<dbReference type="PROSITE" id="PS50191">
    <property type="entry name" value="CRAL_TRIO"/>
    <property type="match status" value="1"/>
</dbReference>
<dbReference type="Pfam" id="PF00650">
    <property type="entry name" value="CRAL_TRIO"/>
    <property type="match status" value="1"/>
</dbReference>
<evidence type="ECO:0000313" key="4">
    <source>
        <dbReference type="Proteomes" id="UP000324629"/>
    </source>
</evidence>
<dbReference type="GO" id="GO:0008526">
    <property type="term" value="F:phosphatidylinositol transfer activity"/>
    <property type="evidence" value="ECO:0007669"/>
    <property type="project" value="TreeGrafter"/>
</dbReference>
<proteinExistence type="predicted"/>
<dbReference type="InterPro" id="IPR036865">
    <property type="entry name" value="CRAL-TRIO_dom_sf"/>
</dbReference>
<evidence type="ECO:0000256" key="1">
    <source>
        <dbReference type="SAM" id="MobiDB-lite"/>
    </source>
</evidence>
<dbReference type="SMART" id="SM00516">
    <property type="entry name" value="SEC14"/>
    <property type="match status" value="1"/>
</dbReference>
<feature type="compositionally biased region" description="Acidic residues" evidence="1">
    <location>
        <begin position="350"/>
        <end position="362"/>
    </location>
</feature>
<dbReference type="PANTHER" id="PTHR45824:SF29">
    <property type="entry name" value="GH16843P"/>
    <property type="match status" value="1"/>
</dbReference>
<dbReference type="InterPro" id="IPR011074">
    <property type="entry name" value="CRAL/TRIO_N_dom"/>
</dbReference>
<name>A0A5J4NDT8_9TREM</name>
<accession>A0A5J4NDT8</accession>
<evidence type="ECO:0000313" key="3">
    <source>
        <dbReference type="EMBL" id="KAA3673652.1"/>
    </source>
</evidence>
<feature type="region of interest" description="Disordered" evidence="1">
    <location>
        <begin position="341"/>
        <end position="378"/>
    </location>
</feature>
<evidence type="ECO:0000259" key="2">
    <source>
        <dbReference type="PROSITE" id="PS50191"/>
    </source>
</evidence>
<dbReference type="InterPro" id="IPR036273">
    <property type="entry name" value="CRAL/TRIO_N_dom_sf"/>
</dbReference>
<sequence>MSSSSSRDSGKKSRESNPEKLVEMIKELRQLVIENCQPLPDEPEYSTSDKTLTRFIKARKFVLKEAFKQISGAIEWRRSYRPSHVNCRWCLDQAGFHGIRQIGFDLQQRPVFYACFSQCQTLKNTGEDTVAHVVYLVENAMKCTEAGVEQWVIIVDCTGLTLPCCNLKIGRYFSQTFGSNYPEHLHRFFLVHHNPVLQGVWKAVRVFVDPNTVKKVKLVKKDKIDKVFDEAFGSETSTWLKEELRLNRTDISEAQRRFWEGPHNKRAHDPRGTQSYVKKYIEPLENHRKSRPTELLTPATLGQRVHLPHPNILQYLNGTLNCVSLIDLELIKEKPSENEMAEYGVTIEDKDLDEAESDSEEDEHLRLKKPTSSNNCIA</sequence>
<dbReference type="InterPro" id="IPR001251">
    <property type="entry name" value="CRAL-TRIO_dom"/>
</dbReference>
<dbReference type="AlphaFoldDB" id="A0A5J4NDT8"/>
<comment type="caution">
    <text evidence="3">The sequence shown here is derived from an EMBL/GenBank/DDBJ whole genome shotgun (WGS) entry which is preliminary data.</text>
</comment>
<dbReference type="CDD" id="cd00170">
    <property type="entry name" value="SEC14"/>
    <property type="match status" value="1"/>
</dbReference>
<dbReference type="SUPFAM" id="SSF46938">
    <property type="entry name" value="CRAL/TRIO N-terminal domain"/>
    <property type="match status" value="1"/>
</dbReference>
<dbReference type="Proteomes" id="UP000324629">
    <property type="component" value="Unassembled WGS sequence"/>
</dbReference>
<organism evidence="3 4">
    <name type="scientific">Paragonimus westermani</name>
    <dbReference type="NCBI Taxonomy" id="34504"/>
    <lineage>
        <taxon>Eukaryota</taxon>
        <taxon>Metazoa</taxon>
        <taxon>Spiralia</taxon>
        <taxon>Lophotrochozoa</taxon>
        <taxon>Platyhelminthes</taxon>
        <taxon>Trematoda</taxon>
        <taxon>Digenea</taxon>
        <taxon>Plagiorchiida</taxon>
        <taxon>Troglotremata</taxon>
        <taxon>Troglotrematidae</taxon>
        <taxon>Paragonimus</taxon>
    </lineage>
</organism>
<reference evidence="3 4" key="1">
    <citation type="journal article" date="2019" name="Gigascience">
        <title>Whole-genome sequence of the oriental lung fluke Paragonimus westermani.</title>
        <authorList>
            <person name="Oey H."/>
            <person name="Zakrzewski M."/>
            <person name="Narain K."/>
            <person name="Devi K.R."/>
            <person name="Agatsuma T."/>
            <person name="Nawaratna S."/>
            <person name="Gobert G.N."/>
            <person name="Jones M.K."/>
            <person name="Ragan M.A."/>
            <person name="McManus D.P."/>
            <person name="Krause L."/>
        </authorList>
    </citation>
    <scope>NUCLEOTIDE SEQUENCE [LARGE SCALE GENOMIC DNA]</scope>
    <source>
        <strain evidence="3 4">IND2009</strain>
    </source>
</reference>
<dbReference type="Pfam" id="PF03765">
    <property type="entry name" value="CRAL_TRIO_N"/>
    <property type="match status" value="1"/>
</dbReference>
<dbReference type="InterPro" id="IPR052578">
    <property type="entry name" value="PI_Transfer_CRAL-TRIO"/>
</dbReference>
<feature type="domain" description="CRAL-TRIO" evidence="2">
    <location>
        <begin position="102"/>
        <end position="244"/>
    </location>
</feature>
<dbReference type="Gene3D" id="3.40.525.10">
    <property type="entry name" value="CRAL-TRIO lipid binding domain"/>
    <property type="match status" value="1"/>
</dbReference>
<gene>
    <name evidence="3" type="ORF">DEA37_0014144</name>
</gene>
<dbReference type="EMBL" id="QNGE01003749">
    <property type="protein sequence ID" value="KAA3673652.1"/>
    <property type="molecule type" value="Genomic_DNA"/>
</dbReference>